<evidence type="ECO:0000256" key="11">
    <source>
        <dbReference type="HAMAP-Rule" id="MF_00051"/>
    </source>
</evidence>
<dbReference type="InterPro" id="IPR049943">
    <property type="entry name" value="Ser_HO-MeTrfase-like"/>
</dbReference>
<evidence type="ECO:0000256" key="4">
    <source>
        <dbReference type="ARBA" id="ARBA00006376"/>
    </source>
</evidence>
<dbReference type="HAMAP" id="MF_00051">
    <property type="entry name" value="SHMT"/>
    <property type="match status" value="1"/>
</dbReference>
<dbReference type="InterPro" id="IPR001085">
    <property type="entry name" value="Ser_HO-MeTrfase"/>
</dbReference>
<comment type="pathway">
    <text evidence="11">Amino-acid biosynthesis; glycine biosynthesis; glycine from L-serine: step 1/1.</text>
</comment>
<dbReference type="InterPro" id="IPR015424">
    <property type="entry name" value="PyrdxlP-dep_Trfase"/>
</dbReference>
<evidence type="ECO:0000256" key="8">
    <source>
        <dbReference type="ARBA" id="ARBA00022605"/>
    </source>
</evidence>
<dbReference type="GO" id="GO:0030170">
    <property type="term" value="F:pyridoxal phosphate binding"/>
    <property type="evidence" value="ECO:0007669"/>
    <property type="project" value="UniProtKB-UniRule"/>
</dbReference>
<feature type="binding site" evidence="11">
    <location>
        <begin position="355"/>
        <end position="357"/>
    </location>
    <ligand>
        <name>(6S)-5,6,7,8-tetrahydrofolate</name>
        <dbReference type="ChEBI" id="CHEBI:57453"/>
    </ligand>
</feature>
<keyword evidence="8 11" id="KW-0028">Amino-acid biosynthesis</keyword>
<dbReference type="InterPro" id="IPR015421">
    <property type="entry name" value="PyrdxlP-dep_Trfase_major"/>
</dbReference>
<organism evidence="14 15">
    <name type="scientific">Alishewanella jeotgali KCTC 22429</name>
    <dbReference type="NCBI Taxonomy" id="1129374"/>
    <lineage>
        <taxon>Bacteria</taxon>
        <taxon>Pseudomonadati</taxon>
        <taxon>Pseudomonadota</taxon>
        <taxon>Gammaproteobacteria</taxon>
        <taxon>Alteromonadales</taxon>
        <taxon>Alteromonadaceae</taxon>
        <taxon>Alishewanella</taxon>
    </lineage>
</organism>
<keyword evidence="6 11" id="KW-0963">Cytoplasm</keyword>
<dbReference type="GO" id="GO:0032259">
    <property type="term" value="P:methylation"/>
    <property type="evidence" value="ECO:0007669"/>
    <property type="project" value="UniProtKB-KW"/>
</dbReference>
<feature type="site" description="Plays an important role in substrate specificity" evidence="11">
    <location>
        <position position="229"/>
    </location>
</feature>
<dbReference type="PATRIC" id="fig|1129374.4.peg.2880"/>
<dbReference type="PROSITE" id="PS00096">
    <property type="entry name" value="SHMT"/>
    <property type="match status" value="1"/>
</dbReference>
<evidence type="ECO:0000256" key="7">
    <source>
        <dbReference type="ARBA" id="ARBA00022563"/>
    </source>
</evidence>
<dbReference type="GO" id="GO:0004372">
    <property type="term" value="F:glycine hydroxymethyltransferase activity"/>
    <property type="evidence" value="ECO:0007669"/>
    <property type="project" value="UniProtKB-UniRule"/>
</dbReference>
<dbReference type="PANTHER" id="PTHR11680">
    <property type="entry name" value="SERINE HYDROXYMETHYLTRANSFERASE"/>
    <property type="match status" value="1"/>
</dbReference>
<dbReference type="EC" id="2.1.2.1" evidence="11"/>
<dbReference type="EMBL" id="AHTH01000048">
    <property type="protein sequence ID" value="EHR39908.1"/>
    <property type="molecule type" value="Genomic_DNA"/>
</dbReference>
<sequence>MLKRDMNIADFDPELWQSMVQETERQEAHIELIASENYASPRVLQAQGSQLTNKYAEGYPHKRYYGGCEYVDIAEDLAIARAKELFGADYANVQPHSGSQANSAVFLALLNAGDTILGMSLAHGGHLTHGATVSSSGKLYHAVQYGLHPETGVIDYDQAEALALEHKPKLIIAGFSAYSGIVDWQRFREIADKVGAYLMVDMAHVAGLVAAGLYPNPVPIADVVTTTTHKTLAGPRGGLILARKNEAIEKKLNSAVFPGGQGGPLMHVIAAKAVAFKEALQPEFKVYQQQVLVNAKAMCAEMISRGYKIVSGGTENHLFLMDLIDKDITGKDADAWLGQAHITVNKNSVPNDPRSPFVTSGLRIGTPAITRRGFKEAEARLVANLICDVLDSRGDEAVIAKVRAQVAEVCGRFPVYA</sequence>
<feature type="binding site" evidence="11">
    <location>
        <position position="246"/>
    </location>
    <ligand>
        <name>(6S)-5,6,7,8-tetrahydrofolate</name>
        <dbReference type="ChEBI" id="CHEBI:57453"/>
    </ligand>
</feature>
<name>H3ZHQ2_9ALTE</name>
<comment type="function">
    <text evidence="11">Catalyzes the reversible interconversion of serine and glycine with tetrahydrofolate (THF) serving as the one-carbon carrier. This reaction serves as the major source of one-carbon groups required for the biosynthesis of purines, thymidylate, methionine, and other important biomolecules. Also exhibits THF-independent aldolase activity toward beta-hydroxyamino acids, producing glycine and aldehydes, via a retro-aldol mechanism.</text>
</comment>
<dbReference type="Gene3D" id="3.90.1150.10">
    <property type="entry name" value="Aspartate Aminotransferase, domain 1"/>
    <property type="match status" value="1"/>
</dbReference>
<dbReference type="InterPro" id="IPR019798">
    <property type="entry name" value="Ser_HO-MeTrfase_PLP_BS"/>
</dbReference>
<evidence type="ECO:0000313" key="15">
    <source>
        <dbReference type="Proteomes" id="UP000012046"/>
    </source>
</evidence>
<dbReference type="RefSeq" id="WP_008951476.1">
    <property type="nucleotide sequence ID" value="NZ_AHTH01000048.1"/>
</dbReference>
<evidence type="ECO:0000256" key="6">
    <source>
        <dbReference type="ARBA" id="ARBA00022490"/>
    </source>
</evidence>
<dbReference type="GO" id="GO:0035999">
    <property type="term" value="P:tetrahydrofolate interconversion"/>
    <property type="evidence" value="ECO:0007669"/>
    <property type="project" value="UniProtKB-UniRule"/>
</dbReference>
<comment type="subunit">
    <text evidence="5 11">Homodimer.</text>
</comment>
<feature type="binding site" evidence="11">
    <location>
        <begin position="125"/>
        <end position="127"/>
    </location>
    <ligand>
        <name>(6S)-5,6,7,8-tetrahydrofolate</name>
        <dbReference type="ChEBI" id="CHEBI:57453"/>
    </ligand>
</feature>
<dbReference type="PANTHER" id="PTHR11680:SF50">
    <property type="entry name" value="SERINE HYDROXYMETHYLTRANSFERASE"/>
    <property type="match status" value="1"/>
</dbReference>
<comment type="cofactor">
    <cofactor evidence="2 11 12">
        <name>pyridoxal 5'-phosphate</name>
        <dbReference type="ChEBI" id="CHEBI:597326"/>
    </cofactor>
</comment>
<dbReference type="eggNOG" id="COG0112">
    <property type="taxonomic scope" value="Bacteria"/>
</dbReference>
<keyword evidence="7 11" id="KW-0554">One-carbon metabolism</keyword>
<evidence type="ECO:0000256" key="3">
    <source>
        <dbReference type="ARBA" id="ARBA00004496"/>
    </source>
</evidence>
<comment type="catalytic activity">
    <reaction evidence="1 11">
        <text>(6R)-5,10-methylene-5,6,7,8-tetrahydrofolate + glycine + H2O = (6S)-5,6,7,8-tetrahydrofolate + L-serine</text>
        <dbReference type="Rhea" id="RHEA:15481"/>
        <dbReference type="ChEBI" id="CHEBI:15377"/>
        <dbReference type="ChEBI" id="CHEBI:15636"/>
        <dbReference type="ChEBI" id="CHEBI:33384"/>
        <dbReference type="ChEBI" id="CHEBI:57305"/>
        <dbReference type="ChEBI" id="CHEBI:57453"/>
        <dbReference type="EC" id="2.1.2.1"/>
    </reaction>
</comment>
<evidence type="ECO:0000256" key="1">
    <source>
        <dbReference type="ARBA" id="ARBA00001528"/>
    </source>
</evidence>
<dbReference type="SUPFAM" id="SSF53383">
    <property type="entry name" value="PLP-dependent transferases"/>
    <property type="match status" value="1"/>
</dbReference>
<comment type="pathway">
    <text evidence="11">One-carbon metabolism; tetrahydrofolate interconversion.</text>
</comment>
<dbReference type="GO" id="GO:0019264">
    <property type="term" value="P:glycine biosynthetic process from serine"/>
    <property type="evidence" value="ECO:0007669"/>
    <property type="project" value="UniProtKB-UniRule"/>
</dbReference>
<proteinExistence type="inferred from homology"/>
<feature type="modified residue" description="N6-(pyridoxal phosphate)lysine" evidence="11 12">
    <location>
        <position position="230"/>
    </location>
</feature>
<dbReference type="UniPathway" id="UPA00288">
    <property type="reaction ID" value="UER01023"/>
</dbReference>
<keyword evidence="15" id="KW-1185">Reference proteome</keyword>
<feature type="binding site" evidence="11">
    <location>
        <position position="121"/>
    </location>
    <ligand>
        <name>(6S)-5,6,7,8-tetrahydrofolate</name>
        <dbReference type="ChEBI" id="CHEBI:57453"/>
    </ligand>
</feature>
<keyword evidence="14" id="KW-0489">Methyltransferase</keyword>
<evidence type="ECO:0000256" key="12">
    <source>
        <dbReference type="PIRSR" id="PIRSR000412-50"/>
    </source>
</evidence>
<dbReference type="FunFam" id="3.90.1150.10:FF:000003">
    <property type="entry name" value="Serine hydroxymethyltransferase"/>
    <property type="match status" value="1"/>
</dbReference>
<dbReference type="PIRSF" id="PIRSF000412">
    <property type="entry name" value="SHMT"/>
    <property type="match status" value="1"/>
</dbReference>
<reference evidence="14 15" key="1">
    <citation type="journal article" date="2012" name="J. Bacteriol.">
        <title>Genome Sequence of Extracellular-Protease-Producing Alishewanella jeotgali Isolated from Traditional Korean Fermented Seafood.</title>
        <authorList>
            <person name="Jung J."/>
            <person name="Chun J."/>
            <person name="Park W."/>
        </authorList>
    </citation>
    <scope>NUCLEOTIDE SEQUENCE [LARGE SCALE GENOMIC DNA]</scope>
    <source>
        <strain evidence="14 15">KCTC 22429</strain>
    </source>
</reference>
<dbReference type="InterPro" id="IPR039429">
    <property type="entry name" value="SHMT-like_dom"/>
</dbReference>
<evidence type="ECO:0000256" key="9">
    <source>
        <dbReference type="ARBA" id="ARBA00022679"/>
    </source>
</evidence>
<comment type="subcellular location">
    <subcellularLocation>
        <location evidence="3 11">Cytoplasm</location>
    </subcellularLocation>
</comment>
<dbReference type="InterPro" id="IPR015422">
    <property type="entry name" value="PyrdxlP-dep_Trfase_small"/>
</dbReference>
<dbReference type="NCBIfam" id="NF000586">
    <property type="entry name" value="PRK00011.1"/>
    <property type="match status" value="1"/>
</dbReference>
<dbReference type="AlphaFoldDB" id="H3ZHQ2"/>
<evidence type="ECO:0000313" key="14">
    <source>
        <dbReference type="EMBL" id="EHR39908.1"/>
    </source>
</evidence>
<accession>H3ZHQ2</accession>
<dbReference type="UniPathway" id="UPA00193"/>
<gene>
    <name evidence="11" type="primary">glyA</name>
    <name evidence="14" type="ORF">AJE_14550</name>
</gene>
<evidence type="ECO:0000256" key="10">
    <source>
        <dbReference type="ARBA" id="ARBA00022898"/>
    </source>
</evidence>
<dbReference type="Gene3D" id="3.40.640.10">
    <property type="entry name" value="Type I PLP-dependent aspartate aminotransferase-like (Major domain)"/>
    <property type="match status" value="1"/>
</dbReference>
<dbReference type="GO" id="GO:0005829">
    <property type="term" value="C:cytosol"/>
    <property type="evidence" value="ECO:0007669"/>
    <property type="project" value="TreeGrafter"/>
</dbReference>
<dbReference type="Pfam" id="PF00464">
    <property type="entry name" value="SHMT"/>
    <property type="match status" value="1"/>
</dbReference>
<dbReference type="Proteomes" id="UP000012046">
    <property type="component" value="Unassembled WGS sequence"/>
</dbReference>
<keyword evidence="10 11" id="KW-0663">Pyridoxal phosphate</keyword>
<dbReference type="CDD" id="cd00378">
    <property type="entry name" value="SHMT"/>
    <property type="match status" value="1"/>
</dbReference>
<comment type="caution">
    <text evidence="14">The sequence shown here is derived from an EMBL/GenBank/DDBJ whole genome shotgun (WGS) entry which is preliminary data.</text>
</comment>
<dbReference type="FunFam" id="3.40.640.10:FF:000001">
    <property type="entry name" value="Serine hydroxymethyltransferase"/>
    <property type="match status" value="1"/>
</dbReference>
<dbReference type="STRING" id="1129374.AJE_14550"/>
<evidence type="ECO:0000256" key="2">
    <source>
        <dbReference type="ARBA" id="ARBA00001933"/>
    </source>
</evidence>
<evidence type="ECO:0000259" key="13">
    <source>
        <dbReference type="Pfam" id="PF00464"/>
    </source>
</evidence>
<dbReference type="GO" id="GO:0008168">
    <property type="term" value="F:methyltransferase activity"/>
    <property type="evidence" value="ECO:0007669"/>
    <property type="project" value="UniProtKB-KW"/>
</dbReference>
<comment type="similarity">
    <text evidence="4 11">Belongs to the SHMT family.</text>
</comment>
<keyword evidence="9 11" id="KW-0808">Transferase</keyword>
<protein>
    <recommendedName>
        <fullName evidence="11">Serine hydroxymethyltransferase</fullName>
        <shortName evidence="11">SHMT</shortName>
        <shortName evidence="11">Serine methylase</shortName>
        <ecNumber evidence="11">2.1.2.1</ecNumber>
    </recommendedName>
</protein>
<evidence type="ECO:0000256" key="5">
    <source>
        <dbReference type="ARBA" id="ARBA00011738"/>
    </source>
</evidence>
<feature type="domain" description="Serine hydroxymethyltransferase-like" evidence="13">
    <location>
        <begin position="9"/>
        <end position="386"/>
    </location>
</feature>